<dbReference type="RefSeq" id="XP_018002264.1">
    <property type="nucleotide sequence ID" value="XM_018150056.1"/>
</dbReference>
<gene>
    <name evidence="3" type="ORF">AB675_9515</name>
</gene>
<dbReference type="STRING" id="1664694.A0A0N0NP35"/>
<feature type="compositionally biased region" description="Basic residues" evidence="1">
    <location>
        <begin position="30"/>
        <end position="39"/>
    </location>
</feature>
<dbReference type="AlphaFoldDB" id="A0A0N0NP35"/>
<evidence type="ECO:0000256" key="2">
    <source>
        <dbReference type="SAM" id="SignalP"/>
    </source>
</evidence>
<feature type="region of interest" description="Disordered" evidence="1">
    <location>
        <begin position="30"/>
        <end position="78"/>
    </location>
</feature>
<protein>
    <submittedName>
        <fullName evidence="3">Uncharacterized protein</fullName>
    </submittedName>
</protein>
<name>A0A0N0NP35_9EURO</name>
<evidence type="ECO:0000313" key="3">
    <source>
        <dbReference type="EMBL" id="KPI42301.1"/>
    </source>
</evidence>
<feature type="signal peptide" evidence="2">
    <location>
        <begin position="1"/>
        <end position="22"/>
    </location>
</feature>
<dbReference type="GeneID" id="28741936"/>
<keyword evidence="2" id="KW-0732">Signal</keyword>
<proteinExistence type="predicted"/>
<feature type="compositionally biased region" description="Basic and acidic residues" evidence="1">
    <location>
        <begin position="40"/>
        <end position="65"/>
    </location>
</feature>
<sequence>MARRSLSVLLAACAVLAQWAQATPVHSHRAAHIAARPRHSHDAPSIRHLEIPEEPETRLGRRSENDTSDDVDDRTWLDDHSDLQQSDLADLLDELGLSYGDVRELVKRYGAGQTPPQQCTSTVTTTLLPTATASQPSSQPTNSRPPPSSGTGARNMNVVYYAQTPATAQVPLTTICNDTNIDIVILAFVTDLFTAGGYPTVS</sequence>
<evidence type="ECO:0000313" key="4">
    <source>
        <dbReference type="Proteomes" id="UP000038010"/>
    </source>
</evidence>
<reference evidence="3 4" key="1">
    <citation type="submission" date="2015-06" db="EMBL/GenBank/DDBJ databases">
        <title>Draft genome of the ant-associated black yeast Phialophora attae CBS 131958.</title>
        <authorList>
            <person name="Moreno L.F."/>
            <person name="Stielow B.J."/>
            <person name="de Hoog S."/>
            <person name="Vicente V.A."/>
            <person name="Weiss V.A."/>
            <person name="de Vries M."/>
            <person name="Cruz L.M."/>
            <person name="Souza E.M."/>
        </authorList>
    </citation>
    <scope>NUCLEOTIDE SEQUENCE [LARGE SCALE GENOMIC DNA]</scope>
    <source>
        <strain evidence="3 4">CBS 131958</strain>
    </source>
</reference>
<keyword evidence="4" id="KW-1185">Reference proteome</keyword>
<organism evidence="3 4">
    <name type="scientific">Cyphellophora attinorum</name>
    <dbReference type="NCBI Taxonomy" id="1664694"/>
    <lineage>
        <taxon>Eukaryota</taxon>
        <taxon>Fungi</taxon>
        <taxon>Dikarya</taxon>
        <taxon>Ascomycota</taxon>
        <taxon>Pezizomycotina</taxon>
        <taxon>Eurotiomycetes</taxon>
        <taxon>Chaetothyriomycetidae</taxon>
        <taxon>Chaetothyriales</taxon>
        <taxon>Cyphellophoraceae</taxon>
        <taxon>Cyphellophora</taxon>
    </lineage>
</organism>
<feature type="region of interest" description="Disordered" evidence="1">
    <location>
        <begin position="131"/>
        <end position="154"/>
    </location>
</feature>
<dbReference type="Gene3D" id="3.20.20.80">
    <property type="entry name" value="Glycosidases"/>
    <property type="match status" value="1"/>
</dbReference>
<accession>A0A0N0NP35</accession>
<comment type="caution">
    <text evidence="3">The sequence shown here is derived from an EMBL/GenBank/DDBJ whole genome shotgun (WGS) entry which is preliminary data.</text>
</comment>
<feature type="chain" id="PRO_5005856828" evidence="2">
    <location>
        <begin position="23"/>
        <end position="202"/>
    </location>
</feature>
<dbReference type="EMBL" id="LFJN01000007">
    <property type="protein sequence ID" value="KPI42301.1"/>
    <property type="molecule type" value="Genomic_DNA"/>
</dbReference>
<dbReference type="Proteomes" id="UP000038010">
    <property type="component" value="Unassembled WGS sequence"/>
</dbReference>
<evidence type="ECO:0000256" key="1">
    <source>
        <dbReference type="SAM" id="MobiDB-lite"/>
    </source>
</evidence>
<dbReference type="OrthoDB" id="6020543at2759"/>
<dbReference type="VEuPathDB" id="FungiDB:AB675_9515"/>